<dbReference type="InterPro" id="IPR035647">
    <property type="entry name" value="EFG_III/V"/>
</dbReference>
<dbReference type="PROSITE" id="PS00301">
    <property type="entry name" value="G_TR_1"/>
    <property type="match status" value="1"/>
</dbReference>
<evidence type="ECO:0000313" key="9">
    <source>
        <dbReference type="EMBL" id="EMQ98235.1"/>
    </source>
</evidence>
<evidence type="ECO:0000256" key="5">
    <source>
        <dbReference type="ARBA" id="ARBA00022917"/>
    </source>
</evidence>
<feature type="domain" description="Tr-type G" evidence="8">
    <location>
        <begin position="144"/>
        <end position="412"/>
    </location>
</feature>
<evidence type="ECO:0000256" key="7">
    <source>
        <dbReference type="SAM" id="MobiDB-lite"/>
    </source>
</evidence>
<feature type="compositionally biased region" description="Polar residues" evidence="7">
    <location>
        <begin position="461"/>
        <end position="473"/>
    </location>
</feature>
<dbReference type="InterPro" id="IPR053905">
    <property type="entry name" value="EF-G-like_DII"/>
</dbReference>
<gene>
    <name evidence="9" type="ORF">ADIAG_02251</name>
</gene>
<dbReference type="PANTHER" id="PTHR43556">
    <property type="entry name" value="PEPTIDE CHAIN RELEASE FACTOR RF3"/>
    <property type="match status" value="1"/>
</dbReference>
<dbReference type="SUPFAM" id="SSF50447">
    <property type="entry name" value="Translation proteins"/>
    <property type="match status" value="1"/>
</dbReference>
<dbReference type="EMBL" id="AOCK01000006">
    <property type="protein sequence ID" value="EMQ98235.1"/>
    <property type="molecule type" value="Genomic_DNA"/>
</dbReference>
<dbReference type="InterPro" id="IPR009000">
    <property type="entry name" value="Transl_B-barrel_sf"/>
</dbReference>
<comment type="similarity">
    <text evidence="2">Belongs to the TRAFAC class translation factor GTPase superfamily. Classic translation factor GTPase family. PrfC subfamily.</text>
</comment>
<dbReference type="GO" id="GO:0016150">
    <property type="term" value="F:translation release factor activity, codon nonspecific"/>
    <property type="evidence" value="ECO:0007669"/>
    <property type="project" value="TreeGrafter"/>
</dbReference>
<protein>
    <submittedName>
        <fullName evidence="9">Peptide chain release factor 3</fullName>
    </submittedName>
</protein>
<comment type="subcellular location">
    <subcellularLocation>
        <location evidence="1">Cytoplasm</location>
    </subcellularLocation>
</comment>
<dbReference type="InterPro" id="IPR038467">
    <property type="entry name" value="RF3_dom_3_sf"/>
</dbReference>
<dbReference type="InterPro" id="IPR000795">
    <property type="entry name" value="T_Tr_GTP-bd_dom"/>
</dbReference>
<keyword evidence="5" id="KW-0648">Protein biosynthesis</keyword>
<keyword evidence="3" id="KW-0963">Cytoplasm</keyword>
<dbReference type="NCBIfam" id="NF001964">
    <property type="entry name" value="PRK00741.1"/>
    <property type="match status" value="1"/>
</dbReference>
<evidence type="ECO:0000256" key="3">
    <source>
        <dbReference type="ARBA" id="ARBA00022490"/>
    </source>
</evidence>
<dbReference type="PATRIC" id="fig|1276920.7.peg.2254"/>
<dbReference type="InterPro" id="IPR005225">
    <property type="entry name" value="Small_GTP-bd"/>
</dbReference>
<dbReference type="Pfam" id="PF22042">
    <property type="entry name" value="EF-G_D2"/>
    <property type="match status" value="1"/>
</dbReference>
<dbReference type="STRING" id="1276920.ADIAG_02251"/>
<dbReference type="Gene3D" id="3.40.50.300">
    <property type="entry name" value="P-loop containing nucleotide triphosphate hydrolases"/>
    <property type="match status" value="1"/>
</dbReference>
<dbReference type="NCBIfam" id="TIGR00231">
    <property type="entry name" value="small_GTP"/>
    <property type="match status" value="1"/>
</dbReference>
<dbReference type="InterPro" id="IPR027417">
    <property type="entry name" value="P-loop_NTPase"/>
</dbReference>
<dbReference type="SUPFAM" id="SSF52540">
    <property type="entry name" value="P-loop containing nucleoside triphosphate hydrolases"/>
    <property type="match status" value="1"/>
</dbReference>
<dbReference type="PROSITE" id="PS51722">
    <property type="entry name" value="G_TR_2"/>
    <property type="match status" value="1"/>
</dbReference>
<dbReference type="GO" id="GO:0005829">
    <property type="term" value="C:cytosol"/>
    <property type="evidence" value="ECO:0007669"/>
    <property type="project" value="TreeGrafter"/>
</dbReference>
<feature type="region of interest" description="Disordered" evidence="7">
    <location>
        <begin position="461"/>
        <end position="490"/>
    </location>
</feature>
<dbReference type="Pfam" id="PF00009">
    <property type="entry name" value="GTP_EFTU"/>
    <property type="match status" value="1"/>
</dbReference>
<dbReference type="PANTHER" id="PTHR43556:SF2">
    <property type="entry name" value="PEPTIDE CHAIN RELEASE FACTOR RF3"/>
    <property type="match status" value="1"/>
</dbReference>
<evidence type="ECO:0000256" key="2">
    <source>
        <dbReference type="ARBA" id="ARBA00009978"/>
    </source>
</evidence>
<dbReference type="Pfam" id="PF16658">
    <property type="entry name" value="RF3_C"/>
    <property type="match status" value="1"/>
</dbReference>
<dbReference type="eggNOG" id="COG4108">
    <property type="taxonomic scope" value="Bacteria"/>
</dbReference>
<dbReference type="GO" id="GO:0003924">
    <property type="term" value="F:GTPase activity"/>
    <property type="evidence" value="ECO:0007669"/>
    <property type="project" value="InterPro"/>
</dbReference>
<accession>M7MTH4</accession>
<dbReference type="Proteomes" id="UP000012015">
    <property type="component" value="Unassembled WGS sequence"/>
</dbReference>
<dbReference type="Gene3D" id="2.40.30.10">
    <property type="entry name" value="Translation factors"/>
    <property type="match status" value="1"/>
</dbReference>
<evidence type="ECO:0000256" key="4">
    <source>
        <dbReference type="ARBA" id="ARBA00022741"/>
    </source>
</evidence>
<reference evidence="9 10" key="1">
    <citation type="journal article" date="2013" name="Genome Announc.">
        <title>Draft Genome Sequence of Arthrobacter gangotriensis Strain Lz1yT, Isolated from a Penguin Rookery Soil Sample Collected in Antarctica, near the Indian Station Dakshin Gangotri.</title>
        <authorList>
            <person name="Shivaji S."/>
            <person name="Ara S."/>
            <person name="Bandi S."/>
            <person name="Singh A."/>
            <person name="Kumar Pinnaka A."/>
        </authorList>
    </citation>
    <scope>NUCLEOTIDE SEQUENCE [LARGE SCALE GENOMIC DNA]</scope>
    <source>
        <strain evidence="9 10">Lz1y</strain>
    </source>
</reference>
<dbReference type="Gene3D" id="3.30.70.3280">
    <property type="entry name" value="Peptide chain release factor 3, domain III"/>
    <property type="match status" value="1"/>
</dbReference>
<evidence type="ECO:0000259" key="8">
    <source>
        <dbReference type="PROSITE" id="PS51722"/>
    </source>
</evidence>
<dbReference type="InterPro" id="IPR004548">
    <property type="entry name" value="PrfC"/>
</dbReference>
<dbReference type="GO" id="GO:0005525">
    <property type="term" value="F:GTP binding"/>
    <property type="evidence" value="ECO:0007669"/>
    <property type="project" value="UniProtKB-KW"/>
</dbReference>
<evidence type="ECO:0000313" key="10">
    <source>
        <dbReference type="Proteomes" id="UP000012015"/>
    </source>
</evidence>
<keyword evidence="10" id="KW-1185">Reference proteome</keyword>
<dbReference type="InterPro" id="IPR031157">
    <property type="entry name" value="G_TR_CS"/>
</dbReference>
<feature type="region of interest" description="Disordered" evidence="7">
    <location>
        <begin position="67"/>
        <end position="87"/>
    </location>
</feature>
<dbReference type="InterPro" id="IPR032090">
    <property type="entry name" value="RF3_C"/>
</dbReference>
<dbReference type="PRINTS" id="PR00315">
    <property type="entry name" value="ELONGATNFCT"/>
</dbReference>
<dbReference type="AlphaFoldDB" id="M7MTH4"/>
<proteinExistence type="inferred from homology"/>
<name>M7MTH4_9MICC</name>
<keyword evidence="6" id="KW-0342">GTP-binding</keyword>
<sequence length="660" mass="71472">MGSFTQGYTPVREANTVADRTRTLAGPHCEALIVLNPCYPNSGAPSLPCPARAAAARWVGVALPPEPSVGKELGPRPTANPKGDVPGRRRVFSLDRFEPEVFTARSRGLVEPSHEGILVGMVPGILTDYDSPSTNDNDVHHQARRRRTFAIIAHPDAGKSTLTEALALHARVITEAGVTHGKQGRHASMSDWGTMERERGISISSTALRFEHGNVIFNLLDTPGHADFSEDTYRVLTAVDCAIMLVDSSRGMETQTLKLFAVCKELGLPVVTVFNKWDRPGQETLELLDEVQEATGRLPVPLNWPVGIAGDFRGLYDPESGNYTRLSRTNAGASLAQADVMSPEEAAVDAGDAWEAAREDCDIAVSLNGNFDSEEFLAGRATPVLFAAAASNFGVAPLLDFLVNRAPAPGPRPDTGGTLRPLDSDFSGFVFKMQSGMNPAHHDKLAFVRVCSGTFQRGMTLRNESSGKPVSSKYTHHMSGRDRDSADESWPGDVVGFSNASGLRIGDTVHAGEAVAFPRLPHFNAEHFRMVRGLDPSRSKAFARGISHLEEEGTIQVLYRGFGTSQTPIFAAVGVLQFDVALDRLKREFNAPAVVEEALPYEMARDLYGPDPVQTAKAAAIDVVYRSNGNPVGLFRNQWKLGRTMTDSPELFGITEDEAK</sequence>
<evidence type="ECO:0000256" key="6">
    <source>
        <dbReference type="ARBA" id="ARBA00023134"/>
    </source>
</evidence>
<organism evidence="9 10">
    <name type="scientific">Paeniglutamicibacter gangotriensis Lz1y</name>
    <dbReference type="NCBI Taxonomy" id="1276920"/>
    <lineage>
        <taxon>Bacteria</taxon>
        <taxon>Bacillati</taxon>
        <taxon>Actinomycetota</taxon>
        <taxon>Actinomycetes</taxon>
        <taxon>Micrococcales</taxon>
        <taxon>Micrococcaceae</taxon>
        <taxon>Paeniglutamicibacter</taxon>
    </lineage>
</organism>
<comment type="caution">
    <text evidence="9">The sequence shown here is derived from an EMBL/GenBank/DDBJ whole genome shotgun (WGS) entry which is preliminary data.</text>
</comment>
<dbReference type="SUPFAM" id="SSF54980">
    <property type="entry name" value="EF-G C-terminal domain-like"/>
    <property type="match status" value="1"/>
</dbReference>
<evidence type="ECO:0000256" key="1">
    <source>
        <dbReference type="ARBA" id="ARBA00004496"/>
    </source>
</evidence>
<keyword evidence="4" id="KW-0547">Nucleotide-binding</keyword>